<feature type="transmembrane region" description="Helical" evidence="1">
    <location>
        <begin position="16"/>
        <end position="36"/>
    </location>
</feature>
<protein>
    <submittedName>
        <fullName evidence="2">Uncharacterized protein</fullName>
    </submittedName>
</protein>
<name>A0A177XSM7_9VIBR</name>
<keyword evidence="1" id="KW-1133">Transmembrane helix</keyword>
<evidence type="ECO:0000313" key="3">
    <source>
        <dbReference type="Proteomes" id="UP000078406"/>
    </source>
</evidence>
<dbReference type="EMBL" id="LLEI02000091">
    <property type="protein sequence ID" value="OAJ91972.1"/>
    <property type="molecule type" value="Genomic_DNA"/>
</dbReference>
<gene>
    <name evidence="2" type="ORF">APB76_21680</name>
</gene>
<organism evidence="2 3">
    <name type="scientific">Vibrio bivalvicida</name>
    <dbReference type="NCBI Taxonomy" id="1276888"/>
    <lineage>
        <taxon>Bacteria</taxon>
        <taxon>Pseudomonadati</taxon>
        <taxon>Pseudomonadota</taxon>
        <taxon>Gammaproteobacteria</taxon>
        <taxon>Vibrionales</taxon>
        <taxon>Vibrionaceae</taxon>
        <taxon>Vibrio</taxon>
        <taxon>Vibrio oreintalis group</taxon>
    </lineage>
</organism>
<reference evidence="2 3" key="1">
    <citation type="journal article" date="2016" name="Syst. Appl. Microbiol.">
        <title>Vibrio bivalvicida sp. nov., a novel larval pathogen for bivalve molluscs reared in a hatchery.</title>
        <authorList>
            <person name="Dubert J."/>
            <person name="Romalde J.L."/>
            <person name="Prado S."/>
            <person name="Barja J.L."/>
        </authorList>
    </citation>
    <scope>NUCLEOTIDE SEQUENCE [LARGE SCALE GENOMIC DNA]</scope>
    <source>
        <strain evidence="2 3">605</strain>
    </source>
</reference>
<evidence type="ECO:0000256" key="1">
    <source>
        <dbReference type="SAM" id="Phobius"/>
    </source>
</evidence>
<accession>A0A177XSM7</accession>
<keyword evidence="1" id="KW-0812">Transmembrane</keyword>
<proteinExistence type="predicted"/>
<sequence>MLIVGGIATRCTIDNLVAYCMALVFVGWVIGWFYVLRTMRESQYNYSNRLSFIIPSKIVDA</sequence>
<comment type="caution">
    <text evidence="2">The sequence shown here is derived from an EMBL/GenBank/DDBJ whole genome shotgun (WGS) entry which is preliminary data.</text>
</comment>
<evidence type="ECO:0000313" key="2">
    <source>
        <dbReference type="EMBL" id="OAJ91972.1"/>
    </source>
</evidence>
<dbReference type="AlphaFoldDB" id="A0A177XSM7"/>
<keyword evidence="1" id="KW-0472">Membrane</keyword>
<dbReference type="Proteomes" id="UP000078406">
    <property type="component" value="Unassembled WGS sequence"/>
</dbReference>